<keyword evidence="1" id="KW-0732">Signal</keyword>
<dbReference type="OrthoDB" id="9798539at2"/>
<name>A0A1B2HHA5_9PSEU</name>
<dbReference type="KEGG" id="led:BBK82_14645"/>
<feature type="chain" id="PRO_5008538133" description="Phytase-like domain-containing protein" evidence="1">
    <location>
        <begin position="30"/>
        <end position="329"/>
    </location>
</feature>
<dbReference type="Proteomes" id="UP000093053">
    <property type="component" value="Chromosome"/>
</dbReference>
<evidence type="ECO:0000313" key="4">
    <source>
        <dbReference type="Proteomes" id="UP000093053"/>
    </source>
</evidence>
<dbReference type="AlphaFoldDB" id="A0A1B2HHA5"/>
<feature type="domain" description="Phytase-like" evidence="2">
    <location>
        <begin position="51"/>
        <end position="315"/>
    </location>
</feature>
<evidence type="ECO:0000313" key="3">
    <source>
        <dbReference type="EMBL" id="ANZ37117.1"/>
    </source>
</evidence>
<keyword evidence="4" id="KW-1185">Reference proteome</keyword>
<dbReference type="STRING" id="1586287.BBK82_14645"/>
<gene>
    <name evidence="3" type="ORF">BBK82_14645</name>
</gene>
<evidence type="ECO:0000259" key="2">
    <source>
        <dbReference type="Pfam" id="PF13449"/>
    </source>
</evidence>
<proteinExistence type="predicted"/>
<dbReference type="SUPFAM" id="SSF101898">
    <property type="entry name" value="NHL repeat"/>
    <property type="match status" value="1"/>
</dbReference>
<dbReference type="Pfam" id="PF13449">
    <property type="entry name" value="Phytase-like"/>
    <property type="match status" value="1"/>
</dbReference>
<reference evidence="3 4" key="1">
    <citation type="submission" date="2016-07" db="EMBL/GenBank/DDBJ databases">
        <title>Complete genome sequence of the Lentzea guizhouensis DHS C013.</title>
        <authorList>
            <person name="Cao C."/>
        </authorList>
    </citation>
    <scope>NUCLEOTIDE SEQUENCE [LARGE SCALE GENOMIC DNA]</scope>
    <source>
        <strain evidence="3 4">DHS C013</strain>
    </source>
</reference>
<evidence type="ECO:0000256" key="1">
    <source>
        <dbReference type="SAM" id="SignalP"/>
    </source>
</evidence>
<organism evidence="3 4">
    <name type="scientific">Lentzea guizhouensis</name>
    <dbReference type="NCBI Taxonomy" id="1586287"/>
    <lineage>
        <taxon>Bacteria</taxon>
        <taxon>Bacillati</taxon>
        <taxon>Actinomycetota</taxon>
        <taxon>Actinomycetes</taxon>
        <taxon>Pseudonocardiales</taxon>
        <taxon>Pseudonocardiaceae</taxon>
        <taxon>Lentzea</taxon>
    </lineage>
</organism>
<protein>
    <recommendedName>
        <fullName evidence="2">Phytase-like domain-containing protein</fullName>
    </recommendedName>
</protein>
<dbReference type="InterPro" id="IPR027372">
    <property type="entry name" value="Phytase-like_dom"/>
</dbReference>
<dbReference type="EMBL" id="CP016793">
    <property type="protein sequence ID" value="ANZ37117.1"/>
    <property type="molecule type" value="Genomic_DNA"/>
</dbReference>
<accession>A0A1B2HHA5</accession>
<feature type="signal peptide" evidence="1">
    <location>
        <begin position="1"/>
        <end position="29"/>
    </location>
</feature>
<sequence>MLCAMLRRLLLVPVLPVLLTGLCATPAQAHSPEVRFLTEHVVPKGLVVDGTTVGGLSGLDYDRRTGKWVYISDDRVAPRFYEGKLSRKGVELTGVHSLVGPNGPYAPGTVDPEDVRVDKWTGDLLWSQEGDRTPTTLIDPSVQFSKRDGSFRTALPTPAELRMKPESGPRQNQALEGLTFALGGTLVVTALEGPLLQDGPPATTTKGAVSRIVVQTRTGQVVGQYRYQQEPLFAADASTGVTAILEKSPGVYLVLERSFSPTLGNEVRLFEYRPLQNRKRLLADIGAFPVSKVDNLEGMAWGPDGTLWLVSDDNFNATQVTQFIALAVR</sequence>